<protein>
    <recommendedName>
        <fullName evidence="10">G-protein coupled receptors family 1 profile domain-containing protein</fullName>
    </recommendedName>
</protein>
<evidence type="ECO:0000256" key="6">
    <source>
        <dbReference type="ARBA" id="ARBA00023136"/>
    </source>
</evidence>
<organism evidence="11 12">
    <name type="scientific">Cimex lectularius</name>
    <name type="common">Bed bug</name>
    <name type="synonym">Acanthia lectularia</name>
    <dbReference type="NCBI Taxonomy" id="79782"/>
    <lineage>
        <taxon>Eukaryota</taxon>
        <taxon>Metazoa</taxon>
        <taxon>Ecdysozoa</taxon>
        <taxon>Arthropoda</taxon>
        <taxon>Hexapoda</taxon>
        <taxon>Insecta</taxon>
        <taxon>Pterygota</taxon>
        <taxon>Neoptera</taxon>
        <taxon>Paraneoptera</taxon>
        <taxon>Hemiptera</taxon>
        <taxon>Heteroptera</taxon>
        <taxon>Panheteroptera</taxon>
        <taxon>Cimicomorpha</taxon>
        <taxon>Cimicidae</taxon>
        <taxon>Cimex</taxon>
    </lineage>
</organism>
<evidence type="ECO:0000256" key="8">
    <source>
        <dbReference type="ARBA" id="ARBA00023224"/>
    </source>
</evidence>
<keyword evidence="8" id="KW-0807">Transducer</keyword>
<dbReference type="SUPFAM" id="SSF81321">
    <property type="entry name" value="Family A G protein-coupled receptor-like"/>
    <property type="match status" value="1"/>
</dbReference>
<dbReference type="PROSITE" id="PS50262">
    <property type="entry name" value="G_PROTEIN_RECEP_F1_2"/>
    <property type="match status" value="1"/>
</dbReference>
<dbReference type="RefSeq" id="XP_024081307.1">
    <property type="nucleotide sequence ID" value="XM_024225539.1"/>
</dbReference>
<evidence type="ECO:0000256" key="4">
    <source>
        <dbReference type="ARBA" id="ARBA00022989"/>
    </source>
</evidence>
<dbReference type="KEGG" id="clec:106667018"/>
<dbReference type="GO" id="GO:0005886">
    <property type="term" value="C:plasma membrane"/>
    <property type="evidence" value="ECO:0007669"/>
    <property type="project" value="TreeGrafter"/>
</dbReference>
<evidence type="ECO:0000256" key="3">
    <source>
        <dbReference type="ARBA" id="ARBA00022692"/>
    </source>
</evidence>
<evidence type="ECO:0000256" key="5">
    <source>
        <dbReference type="ARBA" id="ARBA00023040"/>
    </source>
</evidence>
<dbReference type="Pfam" id="PF00001">
    <property type="entry name" value="7tm_1"/>
    <property type="match status" value="1"/>
</dbReference>
<feature type="transmembrane region" description="Helical" evidence="9">
    <location>
        <begin position="110"/>
        <end position="132"/>
    </location>
</feature>
<evidence type="ECO:0000259" key="10">
    <source>
        <dbReference type="PROSITE" id="PS50262"/>
    </source>
</evidence>
<proteinExistence type="inferred from homology"/>
<reference evidence="11" key="1">
    <citation type="submission" date="2022-01" db="UniProtKB">
        <authorList>
            <consortium name="EnsemblMetazoa"/>
        </authorList>
    </citation>
    <scope>IDENTIFICATION</scope>
</reference>
<keyword evidence="4 9" id="KW-1133">Transmembrane helix</keyword>
<dbReference type="AlphaFoldDB" id="A0A8I6SHD3"/>
<dbReference type="Gene3D" id="1.20.1070.10">
    <property type="entry name" value="Rhodopsin 7-helix transmembrane proteins"/>
    <property type="match status" value="1"/>
</dbReference>
<feature type="domain" description="G-protein coupled receptors family 1 profile" evidence="10">
    <location>
        <begin position="1"/>
        <end position="163"/>
    </location>
</feature>
<evidence type="ECO:0000256" key="1">
    <source>
        <dbReference type="ARBA" id="ARBA00004141"/>
    </source>
</evidence>
<dbReference type="InterPro" id="IPR017452">
    <property type="entry name" value="GPCR_Rhodpsn_7TM"/>
</dbReference>
<dbReference type="OMA" id="TCFCYLF"/>
<evidence type="ECO:0000313" key="12">
    <source>
        <dbReference type="Proteomes" id="UP000494040"/>
    </source>
</evidence>
<dbReference type="PRINTS" id="PR00237">
    <property type="entry name" value="GPCRRHODOPSN"/>
</dbReference>
<accession>A0A8I6SHD3</accession>
<evidence type="ECO:0000256" key="9">
    <source>
        <dbReference type="SAM" id="Phobius"/>
    </source>
</evidence>
<dbReference type="PANTHER" id="PTHR45695:SF22">
    <property type="entry name" value="G-PROTEIN COUPLED RECEPTORS FAMILY 1 PROFILE DOMAIN-CONTAINING PROTEIN"/>
    <property type="match status" value="1"/>
</dbReference>
<keyword evidence="6 9" id="KW-0472">Membrane</keyword>
<evidence type="ECO:0000313" key="11">
    <source>
        <dbReference type="EnsemblMetazoa" id="XP_024081307.1"/>
    </source>
</evidence>
<dbReference type="OrthoDB" id="6435638at2759"/>
<name>A0A8I6SHD3_CIMLE</name>
<dbReference type="EnsemblMetazoa" id="XM_024225539.1">
    <property type="protein sequence ID" value="XP_024081307.1"/>
    <property type="gene ID" value="LOC106667018"/>
</dbReference>
<feature type="transmembrane region" description="Helical" evidence="9">
    <location>
        <begin position="147"/>
        <end position="166"/>
    </location>
</feature>
<sequence length="282" mass="32358">MESALSLSVVFHVSQHPLYPDFWQCVSFGFFSSQAHETLYNLFCVFAMYFIPLLVIITAYTCIMWEIVKKTRETKECKPGEERVRGRLTLRRSDMANIERARSRTLRMTVTIVFVFIWCWTPYVVMTLWYMFDRESAIRVDSRIQDAFFIMAVSNSCMNPLVYGSYAMNFRRECRTCFCYLFHSHDQLQRKSTDAAHTRGVLYVPKCVLTLVKAGSGATRSTGVTGYAGSLTPKNQLTLNKRNLRPVSAEHLVVRGRISEQALDSEEFHSDPGAHGVYMVAS</sequence>
<dbReference type="Proteomes" id="UP000494040">
    <property type="component" value="Unassembled WGS sequence"/>
</dbReference>
<evidence type="ECO:0000256" key="7">
    <source>
        <dbReference type="ARBA" id="ARBA00023170"/>
    </source>
</evidence>
<dbReference type="GeneID" id="106667018"/>
<keyword evidence="12" id="KW-1185">Reference proteome</keyword>
<dbReference type="InterPro" id="IPR000276">
    <property type="entry name" value="GPCR_Rhodpsn"/>
</dbReference>
<keyword evidence="3 9" id="KW-0812">Transmembrane</keyword>
<comment type="similarity">
    <text evidence="2">Belongs to the G-protein coupled receptor 1 family.</text>
</comment>
<dbReference type="PANTHER" id="PTHR45695">
    <property type="entry name" value="LEUCOKININ RECEPTOR-RELATED"/>
    <property type="match status" value="1"/>
</dbReference>
<keyword evidence="7" id="KW-0675">Receptor</keyword>
<dbReference type="GO" id="GO:0004930">
    <property type="term" value="F:G protein-coupled receptor activity"/>
    <property type="evidence" value="ECO:0007669"/>
    <property type="project" value="UniProtKB-KW"/>
</dbReference>
<evidence type="ECO:0000256" key="2">
    <source>
        <dbReference type="ARBA" id="ARBA00010663"/>
    </source>
</evidence>
<feature type="transmembrane region" description="Helical" evidence="9">
    <location>
        <begin position="39"/>
        <end position="65"/>
    </location>
</feature>
<keyword evidence="5" id="KW-0297">G-protein coupled receptor</keyword>
<comment type="subcellular location">
    <subcellularLocation>
        <location evidence="1">Membrane</location>
        <topology evidence="1">Multi-pass membrane protein</topology>
    </subcellularLocation>
</comment>